<organism evidence="1 2">
    <name type="scientific">Sphingomonas aurantiaca</name>
    <dbReference type="NCBI Taxonomy" id="185949"/>
    <lineage>
        <taxon>Bacteria</taxon>
        <taxon>Pseudomonadati</taxon>
        <taxon>Pseudomonadota</taxon>
        <taxon>Alphaproteobacteria</taxon>
        <taxon>Sphingomonadales</taxon>
        <taxon>Sphingomonadaceae</taxon>
        <taxon>Sphingomonas</taxon>
    </lineage>
</organism>
<reference evidence="1 2" key="1">
    <citation type="submission" date="2019-09" db="EMBL/GenBank/DDBJ databases">
        <authorList>
            <person name="Dittami M. S."/>
        </authorList>
    </citation>
    <scope>NUCLEOTIDE SEQUENCE [LARGE SCALE GENOMIC DNA]</scope>
    <source>
        <strain evidence="1">SPHINGO391</strain>
    </source>
</reference>
<gene>
    <name evidence="1" type="ORF">SPHINGO391_70028</name>
</gene>
<dbReference type="AlphaFoldDB" id="A0A5E8AS09"/>
<accession>A0A5E8AS09</accession>
<evidence type="ECO:0000313" key="2">
    <source>
        <dbReference type="Proteomes" id="UP000326857"/>
    </source>
</evidence>
<dbReference type="Proteomes" id="UP000326857">
    <property type="component" value="Unassembled WGS sequence"/>
</dbReference>
<dbReference type="EMBL" id="CABVLI010000052">
    <property type="protein sequence ID" value="VVT32426.1"/>
    <property type="molecule type" value="Genomic_DNA"/>
</dbReference>
<name>A0A5E8AS09_9SPHN</name>
<protein>
    <submittedName>
        <fullName evidence="1">Uncharacterized protein</fullName>
    </submittedName>
</protein>
<evidence type="ECO:0000313" key="1">
    <source>
        <dbReference type="EMBL" id="VVT32426.1"/>
    </source>
</evidence>
<proteinExistence type="predicted"/>
<sequence length="60" mass="6689">MPLFIVLVFELIDEAFDFTRYYVDRYTREPGPTLVDTALITLSPLVIVLGSGPIDVMAAI</sequence>